<feature type="domain" description="VWFA" evidence="2">
    <location>
        <begin position="87"/>
        <end position="284"/>
    </location>
</feature>
<keyword evidence="1" id="KW-0812">Transmembrane</keyword>
<organism evidence="3 4">
    <name type="scientific">Rheinheimera riviphila</name>
    <dbReference type="NCBI Taxonomy" id="1834037"/>
    <lineage>
        <taxon>Bacteria</taxon>
        <taxon>Pseudomonadati</taxon>
        <taxon>Pseudomonadota</taxon>
        <taxon>Gammaproteobacteria</taxon>
        <taxon>Chromatiales</taxon>
        <taxon>Chromatiaceae</taxon>
        <taxon>Rheinheimera</taxon>
    </lineage>
</organism>
<keyword evidence="1" id="KW-0472">Membrane</keyword>
<keyword evidence="1" id="KW-1133">Transmembrane helix</keyword>
<dbReference type="SUPFAM" id="SSF53300">
    <property type="entry name" value="vWA-like"/>
    <property type="match status" value="1"/>
</dbReference>
<name>A0A437QT06_9GAMM</name>
<dbReference type="CDD" id="cd01467">
    <property type="entry name" value="vWA_BatA_type"/>
    <property type="match status" value="1"/>
</dbReference>
<keyword evidence="4" id="KW-1185">Reference proteome</keyword>
<dbReference type="RefSeq" id="WP_127698790.1">
    <property type="nucleotide sequence ID" value="NZ_SACS01000008.1"/>
</dbReference>
<feature type="transmembrane region" description="Helical" evidence="1">
    <location>
        <begin position="300"/>
        <end position="318"/>
    </location>
</feature>
<dbReference type="OrthoDB" id="6206554at2"/>
<dbReference type="InterPro" id="IPR050768">
    <property type="entry name" value="UPF0353/GerABKA_families"/>
</dbReference>
<dbReference type="EMBL" id="SACS01000008">
    <property type="protein sequence ID" value="RVU37636.1"/>
    <property type="molecule type" value="Genomic_DNA"/>
</dbReference>
<dbReference type="InterPro" id="IPR002035">
    <property type="entry name" value="VWF_A"/>
</dbReference>
<dbReference type="Pfam" id="PF00092">
    <property type="entry name" value="VWA"/>
    <property type="match status" value="1"/>
</dbReference>
<evidence type="ECO:0000256" key="1">
    <source>
        <dbReference type="SAM" id="Phobius"/>
    </source>
</evidence>
<proteinExistence type="predicted"/>
<evidence type="ECO:0000259" key="2">
    <source>
        <dbReference type="PROSITE" id="PS50234"/>
    </source>
</evidence>
<accession>A0A437QT06</accession>
<dbReference type="PROSITE" id="PS50234">
    <property type="entry name" value="VWFA"/>
    <property type="match status" value="1"/>
</dbReference>
<dbReference type="PANTHER" id="PTHR22550">
    <property type="entry name" value="SPORE GERMINATION PROTEIN"/>
    <property type="match status" value="1"/>
</dbReference>
<evidence type="ECO:0000313" key="4">
    <source>
        <dbReference type="Proteomes" id="UP000283077"/>
    </source>
</evidence>
<evidence type="ECO:0000313" key="3">
    <source>
        <dbReference type="EMBL" id="RVU37636.1"/>
    </source>
</evidence>
<sequence length="331" mass="37190">MLELSWPWLLLLLPLPWLVKSRQQNIAAAGLLLPPLAKMAQQHSFGIARQQKPKQWLMWLIWTLLVVAAAQPKWLGEPVSMPQQGRDMMLAVDLSGSMNISDMVIDGQAFNRLDAVKYVLNQFIEKRQGDRLGLVLFADAAYQQTPLTFDRKTVQQMLDEAVLGLVGQRTAIGEAIGLSVKRFNTYQSSNKVLILLSDGANTAGNIQPREALKLAKAAGVKIYTVGVGAEQMVQQGIFGPQIINPSDDLDEKLLTELASETGGRYFRARDLKELAQIYQLLDQLEPIERDQLTYRPQQSLLHWPLAGALLLITLLWLVQMPWSLWRRGRTS</sequence>
<dbReference type="Gene3D" id="3.40.50.410">
    <property type="entry name" value="von Willebrand factor, type A domain"/>
    <property type="match status" value="1"/>
</dbReference>
<gene>
    <name evidence="3" type="ORF">EOE67_09145</name>
</gene>
<dbReference type="PANTHER" id="PTHR22550:SF18">
    <property type="entry name" value="VWFA DOMAIN-CONTAINING PROTEIN"/>
    <property type="match status" value="1"/>
</dbReference>
<dbReference type="InterPro" id="IPR033881">
    <property type="entry name" value="vWA_BatA_type"/>
</dbReference>
<reference evidence="3 4" key="1">
    <citation type="submission" date="2019-01" db="EMBL/GenBank/DDBJ databases">
        <authorList>
            <person name="Chen W.-M."/>
        </authorList>
    </citation>
    <scope>NUCLEOTIDE SEQUENCE [LARGE SCALE GENOMIC DNA]</scope>
    <source>
        <strain evidence="3 4">KYPC3</strain>
    </source>
</reference>
<comment type="caution">
    <text evidence="3">The sequence shown here is derived from an EMBL/GenBank/DDBJ whole genome shotgun (WGS) entry which is preliminary data.</text>
</comment>
<dbReference type="SMART" id="SM00327">
    <property type="entry name" value="VWA"/>
    <property type="match status" value="1"/>
</dbReference>
<protein>
    <submittedName>
        <fullName evidence="3">VWA domain-containing protein</fullName>
    </submittedName>
</protein>
<dbReference type="Proteomes" id="UP000283077">
    <property type="component" value="Unassembled WGS sequence"/>
</dbReference>
<dbReference type="InterPro" id="IPR036465">
    <property type="entry name" value="vWFA_dom_sf"/>
</dbReference>
<dbReference type="AlphaFoldDB" id="A0A437QT06"/>